<dbReference type="Pfam" id="PF09347">
    <property type="entry name" value="DUF1989"/>
    <property type="match status" value="1"/>
</dbReference>
<protein>
    <recommendedName>
        <fullName evidence="1">DUF1989 domain-containing protein</fullName>
    </recommendedName>
</protein>
<name>A0ABR0K0S5_9EURO</name>
<evidence type="ECO:0000259" key="1">
    <source>
        <dbReference type="Pfam" id="PF09347"/>
    </source>
</evidence>
<comment type="caution">
    <text evidence="2">The sequence shown here is derived from an EMBL/GenBank/DDBJ whole genome shotgun (WGS) entry which is preliminary data.</text>
</comment>
<dbReference type="PANTHER" id="PTHR31527">
    <property type="entry name" value="RE64534P"/>
    <property type="match status" value="1"/>
</dbReference>
<dbReference type="PANTHER" id="PTHR31527:SF0">
    <property type="entry name" value="RE64534P"/>
    <property type="match status" value="1"/>
</dbReference>
<reference evidence="2 3" key="1">
    <citation type="submission" date="2023-08" db="EMBL/GenBank/DDBJ databases">
        <title>Black Yeasts Isolated from many extreme environments.</title>
        <authorList>
            <person name="Coleine C."/>
            <person name="Stajich J.E."/>
            <person name="Selbmann L."/>
        </authorList>
    </citation>
    <scope>NUCLEOTIDE SEQUENCE [LARGE SCALE GENOMIC DNA]</scope>
    <source>
        <strain evidence="2 3">CCFEE 5885</strain>
    </source>
</reference>
<sequence>MSALPTTKYAPGTTHTIPARSGVAVPLKAKQTVKVINTHGTQVIDTWAIIPPRQGSSQTNPTFATRSAGQTPQYEYMSMCHTRASALHLSPLPGDILVTNTRTPILQMLEDTTAPKHVHDTLIAACDIHRYHELGVSKEEYHENCSDNFRGGLAMDVGIIEFSPSPPDPLNLWMNIPVQLRDAGGNMQSAGGDVSFEAPVSKKGDYVVLKALQDCIVVMSACPQDILKINNEEPTEAHFEVGNV</sequence>
<evidence type="ECO:0000313" key="2">
    <source>
        <dbReference type="EMBL" id="KAK5081794.1"/>
    </source>
</evidence>
<organism evidence="2 3">
    <name type="scientific">Lithohypha guttulata</name>
    <dbReference type="NCBI Taxonomy" id="1690604"/>
    <lineage>
        <taxon>Eukaryota</taxon>
        <taxon>Fungi</taxon>
        <taxon>Dikarya</taxon>
        <taxon>Ascomycota</taxon>
        <taxon>Pezizomycotina</taxon>
        <taxon>Eurotiomycetes</taxon>
        <taxon>Chaetothyriomycetidae</taxon>
        <taxon>Chaetothyriales</taxon>
        <taxon>Trichomeriaceae</taxon>
        <taxon>Lithohypha</taxon>
    </lineage>
</organism>
<dbReference type="InterPro" id="IPR018959">
    <property type="entry name" value="DUF1989"/>
</dbReference>
<dbReference type="EMBL" id="JAVRRG010000135">
    <property type="protein sequence ID" value="KAK5081794.1"/>
    <property type="molecule type" value="Genomic_DNA"/>
</dbReference>
<accession>A0ABR0K0S5</accession>
<proteinExistence type="predicted"/>
<gene>
    <name evidence="2" type="ORF">LTR24_008148</name>
</gene>
<keyword evidence="3" id="KW-1185">Reference proteome</keyword>
<feature type="domain" description="DUF1989" evidence="1">
    <location>
        <begin position="15"/>
        <end position="216"/>
    </location>
</feature>
<evidence type="ECO:0000313" key="3">
    <source>
        <dbReference type="Proteomes" id="UP001345013"/>
    </source>
</evidence>
<dbReference type="Proteomes" id="UP001345013">
    <property type="component" value="Unassembled WGS sequence"/>
</dbReference>